<dbReference type="Pfam" id="PF00270">
    <property type="entry name" value="DEAD"/>
    <property type="match status" value="1"/>
</dbReference>
<evidence type="ECO:0000256" key="2">
    <source>
        <dbReference type="ARBA" id="ARBA00022840"/>
    </source>
</evidence>
<dbReference type="RefSeq" id="WP_050739725.1">
    <property type="nucleotide sequence ID" value="NZ_LGYO01000016.1"/>
</dbReference>
<feature type="domain" description="Helicase C-terminal" evidence="4">
    <location>
        <begin position="266"/>
        <end position="429"/>
    </location>
</feature>
<dbReference type="PANTHER" id="PTHR47957:SF3">
    <property type="entry name" value="ATP-DEPENDENT HELICASE HRQ1"/>
    <property type="match status" value="1"/>
</dbReference>
<dbReference type="GO" id="GO:0036297">
    <property type="term" value="P:interstrand cross-link repair"/>
    <property type="evidence" value="ECO:0007669"/>
    <property type="project" value="TreeGrafter"/>
</dbReference>
<dbReference type="PANTHER" id="PTHR47957">
    <property type="entry name" value="ATP-DEPENDENT HELICASE HRQ1"/>
    <property type="match status" value="1"/>
</dbReference>
<dbReference type="SUPFAM" id="SSF52540">
    <property type="entry name" value="P-loop containing nucleoside triphosphate hydrolases"/>
    <property type="match status" value="1"/>
</dbReference>
<keyword evidence="5" id="KW-0347">Helicase</keyword>
<evidence type="ECO:0000259" key="4">
    <source>
        <dbReference type="PROSITE" id="PS51194"/>
    </source>
</evidence>
<dbReference type="Pfam" id="PF00271">
    <property type="entry name" value="Helicase_C"/>
    <property type="match status" value="1"/>
</dbReference>
<evidence type="ECO:0000259" key="3">
    <source>
        <dbReference type="PROSITE" id="PS51192"/>
    </source>
</evidence>
<dbReference type="PATRIC" id="fig|52689.4.peg.571"/>
<dbReference type="STRING" id="52689.AKG39_07300"/>
<dbReference type="PROSITE" id="PS51192">
    <property type="entry name" value="HELICASE_ATP_BIND_1"/>
    <property type="match status" value="1"/>
</dbReference>
<dbReference type="CDD" id="cd18797">
    <property type="entry name" value="SF2_C_Hrq"/>
    <property type="match status" value="1"/>
</dbReference>
<dbReference type="GO" id="GO:0043138">
    <property type="term" value="F:3'-5' DNA helicase activity"/>
    <property type="evidence" value="ECO:0007669"/>
    <property type="project" value="TreeGrafter"/>
</dbReference>
<dbReference type="InterPro" id="IPR027417">
    <property type="entry name" value="P-loop_NTPase"/>
</dbReference>
<organism evidence="5 6">
    <name type="scientific">Acetobacterium bakii</name>
    <dbReference type="NCBI Taxonomy" id="52689"/>
    <lineage>
        <taxon>Bacteria</taxon>
        <taxon>Bacillati</taxon>
        <taxon>Bacillota</taxon>
        <taxon>Clostridia</taxon>
        <taxon>Eubacteriales</taxon>
        <taxon>Eubacteriaceae</taxon>
        <taxon>Acetobacterium</taxon>
    </lineage>
</organism>
<dbReference type="SMART" id="SM00487">
    <property type="entry name" value="DEXDc"/>
    <property type="match status" value="1"/>
</dbReference>
<keyword evidence="2" id="KW-0067">ATP-binding</keyword>
<dbReference type="PROSITE" id="PS51194">
    <property type="entry name" value="HELICASE_CTER"/>
    <property type="match status" value="1"/>
</dbReference>
<protein>
    <submittedName>
        <fullName evidence="5">DEAD/DEAH box helicase</fullName>
    </submittedName>
</protein>
<accession>A0A0L6U1C9</accession>
<evidence type="ECO:0000313" key="6">
    <source>
        <dbReference type="Proteomes" id="UP000036873"/>
    </source>
</evidence>
<dbReference type="SMART" id="SM00490">
    <property type="entry name" value="HELICc"/>
    <property type="match status" value="1"/>
</dbReference>
<keyword evidence="1" id="KW-0547">Nucleotide-binding</keyword>
<dbReference type="InterPro" id="IPR018973">
    <property type="entry name" value="MZB"/>
</dbReference>
<dbReference type="Proteomes" id="UP000036873">
    <property type="component" value="Unassembled WGS sequence"/>
</dbReference>
<dbReference type="GO" id="GO:0003676">
    <property type="term" value="F:nucleic acid binding"/>
    <property type="evidence" value="ECO:0007669"/>
    <property type="project" value="InterPro"/>
</dbReference>
<evidence type="ECO:0000313" key="5">
    <source>
        <dbReference type="EMBL" id="KNZ42309.1"/>
    </source>
</evidence>
<dbReference type="AlphaFoldDB" id="A0A0L6U1C9"/>
<dbReference type="InterPro" id="IPR001650">
    <property type="entry name" value="Helicase_C-like"/>
</dbReference>
<comment type="caution">
    <text evidence="5">The sequence shown here is derived from an EMBL/GenBank/DDBJ whole genome shotgun (WGS) entry which is preliminary data.</text>
</comment>
<name>A0A0L6U1C9_9FIRM</name>
<dbReference type="EMBL" id="LGYO01000016">
    <property type="protein sequence ID" value="KNZ42309.1"/>
    <property type="molecule type" value="Genomic_DNA"/>
</dbReference>
<gene>
    <name evidence="5" type="ORF">AKG39_07300</name>
</gene>
<sequence length="887" mass="99870">MKIEDLIIYTKTIKEREAQYVAYPAALAPELAAFLAQKGIKKLYSHQAEMFERGMEGQNIVITTSTASGKTLSFLLPVLQEILANPLTRAIFIYPTKALASDQYRAILPYLEYFGESRVSAGVYDGDTPVNERSRIRKSANIILTNPEMLNSAFLPNHSKFGFDFIFSNLKFVVIDELHTYRGAFGSHLANVFRRLRRVCRYYNAAPQYLCSSATIANPVELAEEICGQQFIQIDRDGSPAAQRKYVLVQPPKIIGSDKQYIGQVQVTEIASDLIPELVENDHSFIAFAKSRKNVEVVLKESRDKLETEHFFGASLTAKISGYRGGYTPLERKAIENKMITGVLQGLVSTNALELGIDIGKIDTTVLVGYPGTRASFWQQTGRAGRSGKESTNYLILDNLPFDQYIAINPDWLFESSSENAVIDKNNLLIQLAHIRAAAAEIPLTLDDISLFPDLGETIPVLIRANELTNMNGKFAWTGNTFPAGDFSLRNIDKARYKLINQENNTEITEMDEMQAFRELHSGAIYMHEGAQYQVIKLDLESHTAFAIPFNGNYYTMPGSHTNIRIIKAGKEKEYQRLGVAFGDVNVDEMVLMYKKLQFHNHQNLGFEQLDKPLAKDYDTESTWLKIPDNVVNVYRRLLQHSQNGQLIRNNHFEGLCHALKSVAMMATMTEREDIGVAMSNNAIEIGENFSGAVYLFIYDKYIGGLGYGEKVFDLIAPIVENAIKMVSGCQCKDGCAACIGDYHLDKAMILWGLRNFLEELEAPKGIKLVAYAPTLFIEKPFGFYELPEKWPEFCAYILERGDPLAAFLSAVPEVTVSGQVLTLMLQHDFYGEWVMEKTNKRSLINMISFYTEAPAEIELKVSIEPAADDRDDVKNKLQKRYKNLVE</sequence>
<reference evidence="6" key="1">
    <citation type="submission" date="2015-07" db="EMBL/GenBank/DDBJ databases">
        <title>Draft genome sequence of Acetobacterium bakii DSM 8293, a potential psychrophilic chemical producer through syngas fermentation.</title>
        <authorList>
            <person name="Song Y."/>
            <person name="Hwang S."/>
            <person name="Cho B.-K."/>
        </authorList>
    </citation>
    <scope>NUCLEOTIDE SEQUENCE [LARGE SCALE GENOMIC DNA]</scope>
    <source>
        <strain evidence="6">DSM 8239</strain>
    </source>
</reference>
<proteinExistence type="predicted"/>
<dbReference type="GO" id="GO:0005524">
    <property type="term" value="F:ATP binding"/>
    <property type="evidence" value="ECO:0007669"/>
    <property type="project" value="UniProtKB-KW"/>
</dbReference>
<keyword evidence="5" id="KW-0378">Hydrolase</keyword>
<dbReference type="CDD" id="cd17923">
    <property type="entry name" value="DEXHc_Hrq1-like"/>
    <property type="match status" value="1"/>
</dbReference>
<evidence type="ECO:0000256" key="1">
    <source>
        <dbReference type="ARBA" id="ARBA00022741"/>
    </source>
</evidence>
<keyword evidence="6" id="KW-1185">Reference proteome</keyword>
<feature type="domain" description="Helicase ATP-binding" evidence="3">
    <location>
        <begin position="51"/>
        <end position="234"/>
    </location>
</feature>
<dbReference type="InterPro" id="IPR014001">
    <property type="entry name" value="Helicase_ATP-bd"/>
</dbReference>
<dbReference type="GO" id="GO:0006289">
    <property type="term" value="P:nucleotide-excision repair"/>
    <property type="evidence" value="ECO:0007669"/>
    <property type="project" value="TreeGrafter"/>
</dbReference>
<dbReference type="Gene3D" id="3.40.50.300">
    <property type="entry name" value="P-loop containing nucleotide triphosphate hydrolases"/>
    <property type="match status" value="2"/>
</dbReference>
<dbReference type="InterPro" id="IPR011545">
    <property type="entry name" value="DEAD/DEAH_box_helicase_dom"/>
</dbReference>
<dbReference type="OrthoDB" id="9774462at2"/>
<dbReference type="Pfam" id="PF09369">
    <property type="entry name" value="MZB"/>
    <property type="match status" value="1"/>
</dbReference>